<dbReference type="Proteomes" id="UP000029665">
    <property type="component" value="Unassembled WGS sequence"/>
</dbReference>
<reference evidence="3" key="1">
    <citation type="submission" date="2014-01" db="EMBL/GenBank/DDBJ databases">
        <title>The genome of the white-rot fungus Pycnoporus cinnabarinus: a basidiomycete model with a versatile arsenal for lignocellulosic biomass breakdown.</title>
        <authorList>
            <person name="Levasseur A."/>
            <person name="Lomascolo A."/>
            <person name="Ruiz-Duenas F.J."/>
            <person name="Uzan E."/>
            <person name="Piumi F."/>
            <person name="Kues U."/>
            <person name="Ram A.F.J."/>
            <person name="Murat C."/>
            <person name="Haon M."/>
            <person name="Benoit I."/>
            <person name="Arfi Y."/>
            <person name="Chevret D."/>
            <person name="Drula E."/>
            <person name="Kwon M.J."/>
            <person name="Gouret P."/>
            <person name="Lesage-Meessen L."/>
            <person name="Lombard V."/>
            <person name="Mariette J."/>
            <person name="Noirot C."/>
            <person name="Park J."/>
            <person name="Patyshakuliyeva A."/>
            <person name="Wieneger R.A.B."/>
            <person name="Wosten H.A.B."/>
            <person name="Martin F."/>
            <person name="Coutinho P.M."/>
            <person name="de Vries R."/>
            <person name="Martinez A.T."/>
            <person name="Klopp C."/>
            <person name="Pontarotti P."/>
            <person name="Henrissat B."/>
            <person name="Record E."/>
        </authorList>
    </citation>
    <scope>NUCLEOTIDE SEQUENCE [LARGE SCALE GENOMIC DNA]</scope>
    <source>
        <strain evidence="3">BRFM137</strain>
    </source>
</reference>
<sequence>MSPPDAQQVPPYVYWTRRRPHVYEALPPPLKWDASFWFYDGDVTLVVQGLAFRLHTTMLANWSEVFESWFIGPCATIPHPHDLGSFDGWPLVALRAVDTAHDLREALLLMYGIMRIESVTKYSVAAALHRVALAYRMPTIVDAVHKLLDHAFPATIHEWDNRPADRVSFDLGKAQAIEAYNIRESLWEEFTESVELPEPVGGPFEDREGAEVGDGLRAVPGARENSALGNP</sequence>
<dbReference type="HOGENOM" id="CLU_1200352_0_0_1"/>
<dbReference type="SUPFAM" id="SSF54695">
    <property type="entry name" value="POZ domain"/>
    <property type="match status" value="1"/>
</dbReference>
<evidence type="ECO:0000313" key="4">
    <source>
        <dbReference type="Proteomes" id="UP000029665"/>
    </source>
</evidence>
<dbReference type="InterPro" id="IPR011333">
    <property type="entry name" value="SKP1/BTB/POZ_sf"/>
</dbReference>
<evidence type="ECO:0000313" key="3">
    <source>
        <dbReference type="EMBL" id="CDO76139.1"/>
    </source>
</evidence>
<organism evidence="3 4">
    <name type="scientific">Pycnoporus cinnabarinus</name>
    <name type="common">Cinnabar-red polypore</name>
    <name type="synonym">Trametes cinnabarina</name>
    <dbReference type="NCBI Taxonomy" id="5643"/>
    <lineage>
        <taxon>Eukaryota</taxon>
        <taxon>Fungi</taxon>
        <taxon>Dikarya</taxon>
        <taxon>Basidiomycota</taxon>
        <taxon>Agaricomycotina</taxon>
        <taxon>Agaricomycetes</taxon>
        <taxon>Polyporales</taxon>
        <taxon>Polyporaceae</taxon>
        <taxon>Trametes</taxon>
    </lineage>
</organism>
<gene>
    <name evidence="3" type="ORF">BN946_scf185027.g2</name>
</gene>
<dbReference type="STRING" id="5643.A0A060SV90"/>
<dbReference type="PROSITE" id="PS50097">
    <property type="entry name" value="BTB"/>
    <property type="match status" value="1"/>
</dbReference>
<protein>
    <recommendedName>
        <fullName evidence="2">BTB domain-containing protein</fullName>
    </recommendedName>
</protein>
<accession>A0A060SV90</accession>
<dbReference type="InterPro" id="IPR000210">
    <property type="entry name" value="BTB/POZ_dom"/>
</dbReference>
<dbReference type="EMBL" id="CCBP010000342">
    <property type="protein sequence ID" value="CDO76139.1"/>
    <property type="molecule type" value="Genomic_DNA"/>
</dbReference>
<feature type="domain" description="BTB" evidence="2">
    <location>
        <begin position="41"/>
        <end position="111"/>
    </location>
</feature>
<comment type="caution">
    <text evidence="3">The sequence shown here is derived from an EMBL/GenBank/DDBJ whole genome shotgun (WGS) entry which is preliminary data.</text>
</comment>
<evidence type="ECO:0000259" key="2">
    <source>
        <dbReference type="PROSITE" id="PS50097"/>
    </source>
</evidence>
<proteinExistence type="predicted"/>
<keyword evidence="4" id="KW-1185">Reference proteome</keyword>
<feature type="region of interest" description="Disordered" evidence="1">
    <location>
        <begin position="197"/>
        <end position="231"/>
    </location>
</feature>
<dbReference type="AlphaFoldDB" id="A0A060SV90"/>
<dbReference type="OrthoDB" id="3204157at2759"/>
<dbReference type="Gene3D" id="3.30.710.10">
    <property type="entry name" value="Potassium Channel Kv1.1, Chain A"/>
    <property type="match status" value="1"/>
</dbReference>
<evidence type="ECO:0000256" key="1">
    <source>
        <dbReference type="SAM" id="MobiDB-lite"/>
    </source>
</evidence>
<name>A0A060SV90_PYCCI</name>